<dbReference type="GeneID" id="64820002"/>
<evidence type="ECO:0000313" key="8">
    <source>
        <dbReference type="Proteomes" id="UP000681041"/>
    </source>
</evidence>
<dbReference type="NCBIfam" id="TIGR01482">
    <property type="entry name" value="SPP-subfamily"/>
    <property type="match status" value="1"/>
</dbReference>
<evidence type="ECO:0000256" key="6">
    <source>
        <dbReference type="NCBIfam" id="TIGR01487"/>
    </source>
</evidence>
<dbReference type="NCBIfam" id="TIGR01487">
    <property type="entry name" value="Pglycolate_arch"/>
    <property type="match status" value="1"/>
</dbReference>
<dbReference type="SFLD" id="SFLDG01140">
    <property type="entry name" value="C2.B:_Phosphomannomutase_and_P"/>
    <property type="match status" value="1"/>
</dbReference>
<keyword evidence="1 5" id="KW-0479">Metal-binding</keyword>
<dbReference type="InterPro" id="IPR023214">
    <property type="entry name" value="HAD_sf"/>
</dbReference>
<dbReference type="NCBIfam" id="NF002245">
    <property type="entry name" value="PRK01158.1"/>
    <property type="match status" value="1"/>
</dbReference>
<dbReference type="Gene3D" id="3.40.50.1000">
    <property type="entry name" value="HAD superfamily/HAD-like"/>
    <property type="match status" value="1"/>
</dbReference>
<comment type="catalytic activity">
    <reaction evidence="5">
        <text>2-phosphoglycolate + H2O = glycolate + phosphate</text>
        <dbReference type="Rhea" id="RHEA:14369"/>
        <dbReference type="ChEBI" id="CHEBI:15377"/>
        <dbReference type="ChEBI" id="CHEBI:29805"/>
        <dbReference type="ChEBI" id="CHEBI:43474"/>
        <dbReference type="ChEBI" id="CHEBI:58033"/>
        <dbReference type="EC" id="3.1.3.18"/>
    </reaction>
</comment>
<feature type="binding site" evidence="5">
    <location>
        <position position="11"/>
    </location>
    <ligand>
        <name>Mg(2+)</name>
        <dbReference type="ChEBI" id="CHEBI:18420"/>
    </ligand>
</feature>
<comment type="cofactor">
    <cofactor evidence="5">
        <name>Mg(2+)</name>
        <dbReference type="ChEBI" id="CHEBI:18420"/>
    </cofactor>
</comment>
<dbReference type="Gene3D" id="3.90.1070.10">
    <property type="match status" value="1"/>
</dbReference>
<proteinExistence type="inferred from homology"/>
<keyword evidence="2 5" id="KW-0378">Hydrolase</keyword>
<gene>
    <name evidence="7" type="ORF">HYG87_04515</name>
</gene>
<dbReference type="EC" id="3.1.3.18" evidence="5 6"/>
<dbReference type="PANTHER" id="PTHR10000">
    <property type="entry name" value="PHOSPHOSERINE PHOSPHATASE"/>
    <property type="match status" value="1"/>
</dbReference>
<name>A0A8T8K7K5_9EURY</name>
<dbReference type="SFLD" id="SFLDG01144">
    <property type="entry name" value="C2.B.4:_PGP_Like"/>
    <property type="match status" value="1"/>
</dbReference>
<reference evidence="7" key="1">
    <citation type="submission" date="2020-07" db="EMBL/GenBank/DDBJ databases">
        <title>Methanobacterium. sp. MethCan genome.</title>
        <authorList>
            <person name="Postec A."/>
            <person name="Quemeneur M."/>
        </authorList>
    </citation>
    <scope>NUCLEOTIDE SEQUENCE</scope>
    <source>
        <strain evidence="7">MethCAN</strain>
    </source>
</reference>
<evidence type="ECO:0000256" key="5">
    <source>
        <dbReference type="HAMAP-Rule" id="MF_01419"/>
    </source>
</evidence>
<dbReference type="RefSeq" id="WP_211534030.1">
    <property type="nucleotide sequence ID" value="NZ_CP058560.1"/>
</dbReference>
<dbReference type="SUPFAM" id="SSF56784">
    <property type="entry name" value="HAD-like"/>
    <property type="match status" value="1"/>
</dbReference>
<keyword evidence="8" id="KW-1185">Reference proteome</keyword>
<evidence type="ECO:0000313" key="7">
    <source>
        <dbReference type="EMBL" id="QUH23083.1"/>
    </source>
</evidence>
<dbReference type="AlphaFoldDB" id="A0A8T8K7K5"/>
<feature type="binding site" evidence="5">
    <location>
        <position position="173"/>
    </location>
    <ligand>
        <name>Mg(2+)</name>
        <dbReference type="ChEBI" id="CHEBI:18420"/>
    </ligand>
</feature>
<evidence type="ECO:0000256" key="4">
    <source>
        <dbReference type="ARBA" id="ARBA00023277"/>
    </source>
</evidence>
<dbReference type="GO" id="GO:0008967">
    <property type="term" value="F:phosphoglycolate phosphatase activity"/>
    <property type="evidence" value="ECO:0007669"/>
    <property type="project" value="UniProtKB-UniRule"/>
</dbReference>
<dbReference type="PANTHER" id="PTHR10000:SF8">
    <property type="entry name" value="HAD SUPERFAMILY HYDROLASE-LIKE, TYPE 3"/>
    <property type="match status" value="1"/>
</dbReference>
<sequence>MNIKAVALDIDGTITDPTRKLCLSAAEAIQKVEKQGIPVIIVTGNILCFTMATSVLLGASGGLVAENGGVVISRDEVKVLGDYEKSKLAFDYLKSKEDVEKVGFSDLRVSEIALRRTVPVNQVKNTLKDFDIEVYDTQFALHLTDPQVNKGSSLELITGELGIKTRDIMAVGDSENDIDFLKVAGLKVAVANGDNELKKMADYITTKKYGDGVKEAIERFIL</sequence>
<feature type="binding site" evidence="5">
    <location>
        <position position="9"/>
    </location>
    <ligand>
        <name>Mg(2+)</name>
        <dbReference type="ChEBI" id="CHEBI:18420"/>
    </ligand>
</feature>
<evidence type="ECO:0000256" key="3">
    <source>
        <dbReference type="ARBA" id="ARBA00022842"/>
    </source>
</evidence>
<dbReference type="GO" id="GO:0000287">
    <property type="term" value="F:magnesium ion binding"/>
    <property type="evidence" value="ECO:0007669"/>
    <property type="project" value="InterPro"/>
</dbReference>
<evidence type="ECO:0000256" key="2">
    <source>
        <dbReference type="ARBA" id="ARBA00022801"/>
    </source>
</evidence>
<dbReference type="InterPro" id="IPR006382">
    <property type="entry name" value="PGPase"/>
</dbReference>
<dbReference type="CDD" id="cd07514">
    <property type="entry name" value="HAD_Pase"/>
    <property type="match status" value="1"/>
</dbReference>
<evidence type="ECO:0000256" key="1">
    <source>
        <dbReference type="ARBA" id="ARBA00022723"/>
    </source>
</evidence>
<dbReference type="InterPro" id="IPR036412">
    <property type="entry name" value="HAD-like_sf"/>
</dbReference>
<comment type="function">
    <text evidence="5">Catalyzes the dephosphorylation of 2-phosphoglycolate.</text>
</comment>
<keyword evidence="4 5" id="KW-0119">Carbohydrate metabolism</keyword>
<feature type="binding site" evidence="5">
    <location>
        <position position="177"/>
    </location>
    <ligand>
        <name>Mg(2+)</name>
        <dbReference type="ChEBI" id="CHEBI:18420"/>
    </ligand>
</feature>
<dbReference type="KEGG" id="meme:HYG87_04515"/>
<accession>A0A8T8K7K5</accession>
<keyword evidence="3 5" id="KW-0460">Magnesium</keyword>
<comment type="similarity">
    <text evidence="5">Belongs to the archaeal SPP-like hydrolase family.</text>
</comment>
<dbReference type="EMBL" id="CP058560">
    <property type="protein sequence ID" value="QUH23083.1"/>
    <property type="molecule type" value="Genomic_DNA"/>
</dbReference>
<dbReference type="SFLD" id="SFLDS00003">
    <property type="entry name" value="Haloacid_Dehalogenase"/>
    <property type="match status" value="1"/>
</dbReference>
<dbReference type="GO" id="GO:0005829">
    <property type="term" value="C:cytosol"/>
    <property type="evidence" value="ECO:0007669"/>
    <property type="project" value="TreeGrafter"/>
</dbReference>
<protein>
    <recommendedName>
        <fullName evidence="5 6">Phosphoglycolate phosphatase</fullName>
        <shortName evidence="5">PGP</shortName>
        <shortName evidence="5">PGPase</shortName>
        <ecNumber evidence="5 6">3.1.3.18</ecNumber>
    </recommendedName>
</protein>
<dbReference type="HAMAP" id="MF_01419">
    <property type="entry name" value="GPH_hydrolase_arch"/>
    <property type="match status" value="1"/>
</dbReference>
<organism evidence="7 8">
    <name type="scientific">Methanobacterium alkalithermotolerans</name>
    <dbReference type="NCBI Taxonomy" id="2731220"/>
    <lineage>
        <taxon>Archaea</taxon>
        <taxon>Methanobacteriati</taxon>
        <taxon>Methanobacteriota</taxon>
        <taxon>Methanomada group</taxon>
        <taxon>Methanobacteria</taxon>
        <taxon>Methanobacteriales</taxon>
        <taxon>Methanobacteriaceae</taxon>
        <taxon>Methanobacterium</taxon>
    </lineage>
</organism>
<dbReference type="Pfam" id="PF08282">
    <property type="entry name" value="Hydrolase_3"/>
    <property type="match status" value="2"/>
</dbReference>
<feature type="active site" description="Nucleophile" evidence="5">
    <location>
        <position position="9"/>
    </location>
</feature>
<dbReference type="SFLD" id="SFLDF00446">
    <property type="entry name" value="phosphoglycolate_phosphatase_3"/>
    <property type="match status" value="1"/>
</dbReference>
<dbReference type="Proteomes" id="UP000681041">
    <property type="component" value="Chromosome"/>
</dbReference>
<dbReference type="OrthoDB" id="120822at2157"/>
<feature type="binding site" evidence="5">
    <location>
        <position position="150"/>
    </location>
    <ligand>
        <name>substrate</name>
    </ligand>
</feature>